<evidence type="ECO:0000256" key="1">
    <source>
        <dbReference type="ARBA" id="ARBA00022574"/>
    </source>
</evidence>
<dbReference type="PROSITE" id="PS00678">
    <property type="entry name" value="WD_REPEATS_1"/>
    <property type="match status" value="1"/>
</dbReference>
<dbReference type="InterPro" id="IPR019775">
    <property type="entry name" value="WD40_repeat_CS"/>
</dbReference>
<dbReference type="PANTHER" id="PTHR22847:SF637">
    <property type="entry name" value="WD REPEAT DOMAIN 5B"/>
    <property type="match status" value="1"/>
</dbReference>
<evidence type="ECO:0000256" key="2">
    <source>
        <dbReference type="ARBA" id="ARBA00022737"/>
    </source>
</evidence>
<comment type="function">
    <text evidence="5">Involved in mitochondrial fission. Acts as an adapter protein required to form mitochondrial fission complexes. Formation of these complexes is required to promote constriction and fission of the mitochondrial compartment at a late step in mitochondrial division.</text>
</comment>
<dbReference type="OrthoDB" id="538223at2759"/>
<dbReference type="Proteomes" id="UP000474640">
    <property type="component" value="Unassembled WGS sequence"/>
</dbReference>
<dbReference type="AlphaFoldDB" id="A0A7C8VLS3"/>
<evidence type="ECO:0000256" key="4">
    <source>
        <dbReference type="ARBA" id="ARBA00039789"/>
    </source>
</evidence>
<accession>A0A7C8VLS3</accession>
<evidence type="ECO:0000313" key="8">
    <source>
        <dbReference type="Proteomes" id="UP000474640"/>
    </source>
</evidence>
<dbReference type="InterPro" id="IPR015943">
    <property type="entry name" value="WD40/YVTN_repeat-like_dom_sf"/>
</dbReference>
<dbReference type="SMART" id="SM00320">
    <property type="entry name" value="WD40"/>
    <property type="match status" value="5"/>
</dbReference>
<comment type="caution">
    <text evidence="7">The sequence shown here is derived from an EMBL/GenBank/DDBJ whole genome shotgun (WGS) entry which is preliminary data.</text>
</comment>
<dbReference type="GO" id="GO:1990234">
    <property type="term" value="C:transferase complex"/>
    <property type="evidence" value="ECO:0007669"/>
    <property type="project" value="UniProtKB-ARBA"/>
</dbReference>
<dbReference type="PROSITE" id="PS50082">
    <property type="entry name" value="WD_REPEATS_2"/>
    <property type="match status" value="1"/>
</dbReference>
<dbReference type="PANTHER" id="PTHR22847">
    <property type="entry name" value="WD40 REPEAT PROTEIN"/>
    <property type="match status" value="1"/>
</dbReference>
<feature type="repeat" description="WD" evidence="6">
    <location>
        <begin position="348"/>
        <end position="379"/>
    </location>
</feature>
<dbReference type="InterPro" id="IPR011047">
    <property type="entry name" value="Quinoprotein_ADH-like_sf"/>
</dbReference>
<sequence length="481" mass="54102">MDFPNNLAPHAPIKFKANFSFDGEILALMGENSIQVWNLATKQLERNLNYIYRTLVACYDFDRKQLVEATYGELGFWDVETGEKKRIIGQKAGPGNVYDIASSRDGKRVAAALSDGIIQLWDTNARVAGAKAKETNAQSIKASKRGFPDIITVTLSPDGTKLLSKSPSNTVLWDTASEQPIKTFKYSAYMAFSPNSKFVALATYHKARLFDPSGVAHPKTTLNALNTTERMFRRSVQPFGGHGKVYEGDRFLDAMFSPDSQRRAFKTIYGKITVLDTGTGKLVKSFQGFDRNTLVRKYPRIVFSDDGKQLVLGTERKIMVWDIETKQKLRQFEAESGDIQPYKAFQIVALSPDRKLLASASFDYYVKIWDTETGHLLKTVWSEYSSQSLHFSSDNERLKTDRQTIFVSSSPLRIIPKKPASSHILLKDGWVTQHGQNILWLPHSNRGRCSASNDRLLILGHDSGAVSFFEFNYVSTEVEDA</sequence>
<proteinExistence type="inferred from homology"/>
<dbReference type="Gene3D" id="2.130.10.10">
    <property type="entry name" value="YVTN repeat-like/Quinoprotein amine dehydrogenase"/>
    <property type="match status" value="2"/>
</dbReference>
<dbReference type="Pfam" id="PF00400">
    <property type="entry name" value="WD40"/>
    <property type="match status" value="2"/>
</dbReference>
<dbReference type="EMBL" id="JAABOJ010000005">
    <property type="protein sequence ID" value="KAF3286600.1"/>
    <property type="molecule type" value="Genomic_DNA"/>
</dbReference>
<gene>
    <name evidence="7" type="ORF">TWF970_008453</name>
</gene>
<evidence type="ECO:0000256" key="3">
    <source>
        <dbReference type="ARBA" id="ARBA00038415"/>
    </source>
</evidence>
<dbReference type="InterPro" id="IPR001680">
    <property type="entry name" value="WD40_rpt"/>
</dbReference>
<evidence type="ECO:0000256" key="6">
    <source>
        <dbReference type="PROSITE-ProRule" id="PRU00221"/>
    </source>
</evidence>
<reference evidence="7 8" key="1">
    <citation type="submission" date="2020-01" db="EMBL/GenBank/DDBJ databases">
        <authorList>
            <person name="Palmer J.M."/>
        </authorList>
    </citation>
    <scope>NUCLEOTIDE SEQUENCE [LARGE SCALE GENOMIC DNA]</scope>
    <source>
        <strain evidence="7 8">TWF970</strain>
    </source>
</reference>
<protein>
    <recommendedName>
        <fullName evidence="4">Mitochondrial division protein 1</fullName>
    </recommendedName>
</protein>
<keyword evidence="2" id="KW-0677">Repeat</keyword>
<name>A0A7C8VLS3_ORBOL</name>
<keyword evidence="1 6" id="KW-0853">WD repeat</keyword>
<comment type="similarity">
    <text evidence="3">Belongs to the WD repeat MDV1/CAF4 family.</text>
</comment>
<evidence type="ECO:0000256" key="5">
    <source>
        <dbReference type="ARBA" id="ARBA00043913"/>
    </source>
</evidence>
<evidence type="ECO:0000313" key="7">
    <source>
        <dbReference type="EMBL" id="KAF3286600.1"/>
    </source>
</evidence>
<dbReference type="SUPFAM" id="SSF50998">
    <property type="entry name" value="Quinoprotein alcohol dehydrogenase-like"/>
    <property type="match status" value="1"/>
</dbReference>
<organism evidence="7 8">
    <name type="scientific">Orbilia oligospora</name>
    <name type="common">Nematode-trapping fungus</name>
    <name type="synonym">Arthrobotrys oligospora</name>
    <dbReference type="NCBI Taxonomy" id="2813651"/>
    <lineage>
        <taxon>Eukaryota</taxon>
        <taxon>Fungi</taxon>
        <taxon>Dikarya</taxon>
        <taxon>Ascomycota</taxon>
        <taxon>Pezizomycotina</taxon>
        <taxon>Orbiliomycetes</taxon>
        <taxon>Orbiliales</taxon>
        <taxon>Orbiliaceae</taxon>
        <taxon>Orbilia</taxon>
    </lineage>
</organism>